<name>A0A2T2YKP7_9BACT</name>
<comment type="caution">
    <text evidence="1">The sequence shown here is derived from an EMBL/GenBank/DDBJ whole genome shotgun (WGS) entry which is preliminary data.</text>
</comment>
<reference evidence="1 2" key="1">
    <citation type="submission" date="2018-03" db="EMBL/GenBank/DDBJ databases">
        <title>Adhaeribacter sp. HMF7605 Genome sequencing and assembly.</title>
        <authorList>
            <person name="Kang H."/>
            <person name="Kang J."/>
            <person name="Cha I."/>
            <person name="Kim H."/>
            <person name="Joh K."/>
        </authorList>
    </citation>
    <scope>NUCLEOTIDE SEQUENCE [LARGE SCALE GENOMIC DNA]</scope>
    <source>
        <strain evidence="1 2">HMF7605</strain>
    </source>
</reference>
<accession>A0A2T2YKP7</accession>
<organism evidence="1 2">
    <name type="scientific">Adhaeribacter arboris</name>
    <dbReference type="NCBI Taxonomy" id="2072846"/>
    <lineage>
        <taxon>Bacteria</taxon>
        <taxon>Pseudomonadati</taxon>
        <taxon>Bacteroidota</taxon>
        <taxon>Cytophagia</taxon>
        <taxon>Cytophagales</taxon>
        <taxon>Hymenobacteraceae</taxon>
        <taxon>Adhaeribacter</taxon>
    </lineage>
</organism>
<proteinExistence type="predicted"/>
<keyword evidence="2" id="KW-1185">Reference proteome</keyword>
<dbReference type="OrthoDB" id="764701at2"/>
<dbReference type="RefSeq" id="WP_106932260.1">
    <property type="nucleotide sequence ID" value="NZ_PYFT01000001.1"/>
</dbReference>
<protein>
    <submittedName>
        <fullName evidence="1">Uncharacterized protein</fullName>
    </submittedName>
</protein>
<gene>
    <name evidence="1" type="ORF">AHMF7605_22550</name>
</gene>
<sequence>MQKNLTKGSPEESFTVMVDFPAPTSLWQRLLVRLKLRRLQKKYVLRPLLVINVSRVCAKMSDLPEELTGGNITKALEHATWEHLDKIIYIVAVGLQNNGREPSKSLLKTIRDNFDLQDLLRILPLVLKQRNLPSLLEMIVMVKGPSILDNITKPTPEEVPAGEVLQLTLKEE</sequence>
<dbReference type="AlphaFoldDB" id="A0A2T2YKP7"/>
<evidence type="ECO:0000313" key="1">
    <source>
        <dbReference type="EMBL" id="PSR56082.1"/>
    </source>
</evidence>
<evidence type="ECO:0000313" key="2">
    <source>
        <dbReference type="Proteomes" id="UP000240357"/>
    </source>
</evidence>
<dbReference type="Proteomes" id="UP000240357">
    <property type="component" value="Unassembled WGS sequence"/>
</dbReference>
<dbReference type="EMBL" id="PYFT01000001">
    <property type="protein sequence ID" value="PSR56082.1"/>
    <property type="molecule type" value="Genomic_DNA"/>
</dbReference>